<evidence type="ECO:0000256" key="21">
    <source>
        <dbReference type="RuleBase" id="RU003694"/>
    </source>
</evidence>
<keyword evidence="6" id="KW-0536">Nodulation</keyword>
<dbReference type="PANTHER" id="PTHR11712:SF352">
    <property type="entry name" value="3-OXOACYL-[ACYL-CARRIER-PROTEIN] SYNTHASE"/>
    <property type="match status" value="1"/>
</dbReference>
<dbReference type="InterPro" id="IPR000794">
    <property type="entry name" value="Beta-ketoacyl_synthase"/>
</dbReference>
<evidence type="ECO:0000256" key="14">
    <source>
        <dbReference type="ARBA" id="ARBA00023098"/>
    </source>
</evidence>
<feature type="active site" description="For beta-ketoacyl synthase activity" evidence="20">
    <location>
        <position position="184"/>
    </location>
</feature>
<dbReference type="InterPro" id="IPR014030">
    <property type="entry name" value="Ketoacyl_synth_N"/>
</dbReference>
<dbReference type="InterPro" id="IPR016039">
    <property type="entry name" value="Thiolase-like"/>
</dbReference>
<dbReference type="Proteomes" id="UP000613582">
    <property type="component" value="Unassembled WGS sequence"/>
</dbReference>
<gene>
    <name evidence="24" type="primary">fabF</name>
    <name evidence="24" type="ORF">GCM10011342_12370</name>
</gene>
<comment type="caution">
    <text evidence="24">The sequence shown here is derived from an EMBL/GenBank/DDBJ whole genome shotgun (WGS) entry which is preliminary data.</text>
</comment>
<dbReference type="GO" id="GO:0005886">
    <property type="term" value="C:plasma membrane"/>
    <property type="evidence" value="ECO:0007669"/>
    <property type="project" value="UniProtKB-SubCell"/>
</dbReference>
<keyword evidence="25" id="KW-1185">Reference proteome</keyword>
<dbReference type="EMBL" id="BMGH01000001">
    <property type="protein sequence ID" value="GGD04935.1"/>
    <property type="molecule type" value="Genomic_DNA"/>
</dbReference>
<dbReference type="NCBIfam" id="NF004970">
    <property type="entry name" value="PRK06333.1"/>
    <property type="match status" value="1"/>
</dbReference>
<evidence type="ECO:0000256" key="3">
    <source>
        <dbReference type="ARBA" id="ARBA00008467"/>
    </source>
</evidence>
<organism evidence="24 25">
    <name type="scientific">Aquisalinus flavus</name>
    <dbReference type="NCBI Taxonomy" id="1526572"/>
    <lineage>
        <taxon>Bacteria</taxon>
        <taxon>Pseudomonadati</taxon>
        <taxon>Pseudomonadota</taxon>
        <taxon>Alphaproteobacteria</taxon>
        <taxon>Parvularculales</taxon>
        <taxon>Parvularculaceae</taxon>
        <taxon>Aquisalinus</taxon>
    </lineage>
</organism>
<evidence type="ECO:0000256" key="13">
    <source>
        <dbReference type="ARBA" id="ARBA00022989"/>
    </source>
</evidence>
<evidence type="ECO:0000256" key="1">
    <source>
        <dbReference type="ARBA" id="ARBA00004533"/>
    </source>
</evidence>
<dbReference type="InterPro" id="IPR020841">
    <property type="entry name" value="PKS_Beta-ketoAc_synthase_dom"/>
</dbReference>
<sequence length="433" mass="45068">MLRRVVVTGLGLVTPLGAGVKGKGIDGVWQRILNGEAGANRIEKFDVSDLPCKIAAEIPQANGNGGGEAEGGELTFNPDDWVDAKERRRVDDFIVYGLAAADMALEDAGIELKTDAEKERAGAMIGSGIGGLNLIESTTIALHEKGPRRVSPFFIPGSLINLVSGQVSIRHGLKGPNHSVVTACATGVHAIGDAARLIQVGDADIMVAGGAEAPVCRLGIAGFAACKALTTGFNDTPKKASRPYDRDRDGFLMGEGSGIVVLEEYEHAKARGAKIYGEIVGYGLSGDAYHITAPAENGDGGYRAMKMALERAGMGTGDIDYVNAHGTSTPKGDEIELRAVERLFADDADGLVMSSTKSATGHLLGAAGAIEAIFSILAMRDNVAPPTINLDNPSVDTPINLAANAKVEKEINAVLSNSFGFGGTNASIIFRKV</sequence>
<evidence type="ECO:0000256" key="19">
    <source>
        <dbReference type="PIRNR" id="PIRNR000447"/>
    </source>
</evidence>
<keyword evidence="15" id="KW-0472">Membrane</keyword>
<comment type="subcellular location">
    <subcellularLocation>
        <location evidence="1">Cell inner membrane</location>
    </subcellularLocation>
</comment>
<comment type="catalytic activity">
    <reaction evidence="19">
        <text>(9Z)-hexadecenoyl-[ACP] + malonyl-[ACP] + H(+) = 3-oxo-(11Z)-octadecenoyl-[ACP] + holo-[ACP] + CO2</text>
        <dbReference type="Rhea" id="RHEA:55040"/>
        <dbReference type="Rhea" id="RHEA-COMP:9623"/>
        <dbReference type="Rhea" id="RHEA-COMP:9685"/>
        <dbReference type="Rhea" id="RHEA-COMP:10800"/>
        <dbReference type="Rhea" id="RHEA-COMP:14074"/>
        <dbReference type="ChEBI" id="CHEBI:15378"/>
        <dbReference type="ChEBI" id="CHEBI:16526"/>
        <dbReference type="ChEBI" id="CHEBI:64479"/>
        <dbReference type="ChEBI" id="CHEBI:78449"/>
        <dbReference type="ChEBI" id="CHEBI:83989"/>
        <dbReference type="ChEBI" id="CHEBI:138538"/>
        <dbReference type="EC" id="2.3.1.179"/>
    </reaction>
</comment>
<comment type="catalytic activity">
    <reaction evidence="19">
        <text>a fatty acyl-[ACP] + malonyl-[ACP] + H(+) = a 3-oxoacyl-[ACP] + holo-[ACP] + CO2</text>
        <dbReference type="Rhea" id="RHEA:22836"/>
        <dbReference type="Rhea" id="RHEA-COMP:9623"/>
        <dbReference type="Rhea" id="RHEA-COMP:9685"/>
        <dbReference type="Rhea" id="RHEA-COMP:9916"/>
        <dbReference type="Rhea" id="RHEA-COMP:14125"/>
        <dbReference type="ChEBI" id="CHEBI:15378"/>
        <dbReference type="ChEBI" id="CHEBI:16526"/>
        <dbReference type="ChEBI" id="CHEBI:64479"/>
        <dbReference type="ChEBI" id="CHEBI:78449"/>
        <dbReference type="ChEBI" id="CHEBI:78776"/>
        <dbReference type="ChEBI" id="CHEBI:138651"/>
    </reaction>
</comment>
<dbReference type="UniPathway" id="UPA00094"/>
<dbReference type="NCBIfam" id="TIGR03150">
    <property type="entry name" value="fabF"/>
    <property type="match status" value="1"/>
</dbReference>
<evidence type="ECO:0000256" key="15">
    <source>
        <dbReference type="ARBA" id="ARBA00023136"/>
    </source>
</evidence>
<dbReference type="CDD" id="cd00834">
    <property type="entry name" value="KAS_I_II"/>
    <property type="match status" value="1"/>
</dbReference>
<evidence type="ECO:0000256" key="10">
    <source>
        <dbReference type="ARBA" id="ARBA00022679"/>
    </source>
</evidence>
<evidence type="ECO:0000256" key="22">
    <source>
        <dbReference type="SAM" id="MobiDB-lite"/>
    </source>
</evidence>
<evidence type="ECO:0000256" key="5">
    <source>
        <dbReference type="ARBA" id="ARBA00014657"/>
    </source>
</evidence>
<evidence type="ECO:0000256" key="12">
    <source>
        <dbReference type="ARBA" id="ARBA00022832"/>
    </source>
</evidence>
<dbReference type="NCBIfam" id="NF005589">
    <property type="entry name" value="PRK07314.1"/>
    <property type="match status" value="1"/>
</dbReference>
<dbReference type="Gene3D" id="3.40.47.10">
    <property type="match status" value="1"/>
</dbReference>
<keyword evidence="9" id="KW-0997">Cell inner membrane</keyword>
<feature type="domain" description="Ketosynthase family 3 (KS3)" evidence="23">
    <location>
        <begin position="2"/>
        <end position="432"/>
    </location>
</feature>
<evidence type="ECO:0000256" key="9">
    <source>
        <dbReference type="ARBA" id="ARBA00022519"/>
    </source>
</evidence>
<dbReference type="SMART" id="SM00825">
    <property type="entry name" value="PKS_KS"/>
    <property type="match status" value="1"/>
</dbReference>
<evidence type="ECO:0000313" key="24">
    <source>
        <dbReference type="EMBL" id="GGD04935.1"/>
    </source>
</evidence>
<evidence type="ECO:0000256" key="18">
    <source>
        <dbReference type="ARBA" id="ARBA00037576"/>
    </source>
</evidence>
<dbReference type="InterPro" id="IPR017568">
    <property type="entry name" value="3-oxoacyl-ACP_synth-2"/>
</dbReference>
<evidence type="ECO:0000256" key="6">
    <source>
        <dbReference type="ARBA" id="ARBA00022458"/>
    </source>
</evidence>
<dbReference type="PANTHER" id="PTHR11712">
    <property type="entry name" value="POLYKETIDE SYNTHASE-RELATED"/>
    <property type="match status" value="1"/>
</dbReference>
<dbReference type="GO" id="GO:0006633">
    <property type="term" value="P:fatty acid biosynthetic process"/>
    <property type="evidence" value="ECO:0007669"/>
    <property type="project" value="UniProtKB-UniRule"/>
</dbReference>
<proteinExistence type="inferred from homology"/>
<protein>
    <recommendedName>
        <fullName evidence="5 19">3-oxoacyl-[acyl-carrier-protein] synthase 2</fullName>
        <ecNumber evidence="4 19">2.3.1.179</ecNumber>
    </recommendedName>
</protein>
<evidence type="ECO:0000313" key="25">
    <source>
        <dbReference type="Proteomes" id="UP000613582"/>
    </source>
</evidence>
<comment type="similarity">
    <text evidence="3 19 21">Belongs to the thiolase-like superfamily. Beta-ketoacyl-ACP synthases family.</text>
</comment>
<dbReference type="InterPro" id="IPR014031">
    <property type="entry name" value="Ketoacyl_synth_C"/>
</dbReference>
<keyword evidence="8 19" id="KW-0444">Lipid biosynthesis</keyword>
<evidence type="ECO:0000256" key="4">
    <source>
        <dbReference type="ARBA" id="ARBA00012356"/>
    </source>
</evidence>
<evidence type="ECO:0000256" key="2">
    <source>
        <dbReference type="ARBA" id="ARBA00005194"/>
    </source>
</evidence>
<keyword evidence="17 19" id="KW-0012">Acyltransferase</keyword>
<dbReference type="AlphaFoldDB" id="A0A8J2Y7Q6"/>
<keyword evidence="14" id="KW-0443">Lipid metabolism</keyword>
<keyword evidence="7" id="KW-1003">Cell membrane</keyword>
<keyword evidence="16 19" id="KW-0275">Fatty acid biosynthesis</keyword>
<comment type="function">
    <text evidence="19">Involved in the type II fatty acid elongation cycle. Catalyzes the elongation of a wide range of acyl-ACP by the addition of two carbons from malonyl-ACP to an acyl acceptor. Can efficiently catalyze the conversion of palmitoleoyl-ACP (cis-hexadec-9-enoyl-ACP) to cis-vaccenoyl-ACP (cis-octadec-11-enoyl-ACP), an essential step in the thermal regulation of fatty acid composition.</text>
</comment>
<reference evidence="24" key="2">
    <citation type="submission" date="2020-09" db="EMBL/GenBank/DDBJ databases">
        <authorList>
            <person name="Sun Q."/>
            <person name="Zhou Y."/>
        </authorList>
    </citation>
    <scope>NUCLEOTIDE SEQUENCE</scope>
    <source>
        <strain evidence="24">CGMCC 1.12921</strain>
    </source>
</reference>
<dbReference type="GO" id="GO:0004315">
    <property type="term" value="F:3-oxoacyl-[acyl-carrier-protein] synthase activity"/>
    <property type="evidence" value="ECO:0007669"/>
    <property type="project" value="UniProtKB-UniRule"/>
</dbReference>
<dbReference type="Pfam" id="PF02801">
    <property type="entry name" value="Ketoacyl-synt_C"/>
    <property type="match status" value="1"/>
</dbReference>
<keyword evidence="12" id="KW-0276">Fatty acid metabolism</keyword>
<reference evidence="24" key="1">
    <citation type="journal article" date="2014" name="Int. J. Syst. Evol. Microbiol.">
        <title>Complete genome sequence of Corynebacterium casei LMG S-19264T (=DSM 44701T), isolated from a smear-ripened cheese.</title>
        <authorList>
            <consortium name="US DOE Joint Genome Institute (JGI-PGF)"/>
            <person name="Walter F."/>
            <person name="Albersmeier A."/>
            <person name="Kalinowski J."/>
            <person name="Ruckert C."/>
        </authorList>
    </citation>
    <scope>NUCLEOTIDE SEQUENCE</scope>
    <source>
        <strain evidence="24">CGMCC 1.12921</strain>
    </source>
</reference>
<keyword evidence="11" id="KW-0812">Transmembrane</keyword>
<name>A0A8J2Y7Q6_9PROT</name>
<comment type="pathway">
    <text evidence="2 19">Lipid metabolism; fatty acid biosynthesis.</text>
</comment>
<evidence type="ECO:0000256" key="17">
    <source>
        <dbReference type="ARBA" id="ARBA00023315"/>
    </source>
</evidence>
<dbReference type="FunFam" id="3.40.47.10:FF:000009">
    <property type="entry name" value="3-oxoacyl-[acyl-carrier-protein] synthase 2"/>
    <property type="match status" value="1"/>
</dbReference>
<dbReference type="PIRSF" id="PIRSF000447">
    <property type="entry name" value="KAS_II"/>
    <property type="match status" value="1"/>
</dbReference>
<dbReference type="Pfam" id="PF00109">
    <property type="entry name" value="ketoacyl-synt"/>
    <property type="match status" value="1"/>
</dbReference>
<keyword evidence="13" id="KW-1133">Transmembrane helix</keyword>
<evidence type="ECO:0000256" key="11">
    <source>
        <dbReference type="ARBA" id="ARBA00022692"/>
    </source>
</evidence>
<evidence type="ECO:0000256" key="16">
    <source>
        <dbReference type="ARBA" id="ARBA00023160"/>
    </source>
</evidence>
<evidence type="ECO:0000259" key="23">
    <source>
        <dbReference type="PROSITE" id="PS52004"/>
    </source>
</evidence>
<dbReference type="PROSITE" id="PS52004">
    <property type="entry name" value="KS3_2"/>
    <property type="match status" value="1"/>
</dbReference>
<dbReference type="InterPro" id="IPR018201">
    <property type="entry name" value="Ketoacyl_synth_AS"/>
</dbReference>
<evidence type="ECO:0000256" key="7">
    <source>
        <dbReference type="ARBA" id="ARBA00022475"/>
    </source>
</evidence>
<feature type="region of interest" description="Disordered" evidence="22">
    <location>
        <begin position="59"/>
        <end position="78"/>
    </location>
</feature>
<keyword evidence="10 19" id="KW-0808">Transferase</keyword>
<accession>A0A8J2Y7Q6</accession>
<comment type="function">
    <text evidence="18">Proposed to synthesize NOD factor fatty acyl chain. Involved in the synthesis of a highly unsaturated fatty acid moiety, which forms part of a lipo-oligosaccharide that is responsible for host specificity.</text>
</comment>
<dbReference type="SUPFAM" id="SSF53901">
    <property type="entry name" value="Thiolase-like"/>
    <property type="match status" value="2"/>
</dbReference>
<dbReference type="PROSITE" id="PS00606">
    <property type="entry name" value="KS3_1"/>
    <property type="match status" value="1"/>
</dbReference>
<dbReference type="EC" id="2.3.1.179" evidence="4 19"/>
<evidence type="ECO:0000256" key="20">
    <source>
        <dbReference type="PIRSR" id="PIRSR000447-1"/>
    </source>
</evidence>
<evidence type="ECO:0000256" key="8">
    <source>
        <dbReference type="ARBA" id="ARBA00022516"/>
    </source>
</evidence>